<gene>
    <name evidence="1" type="ORF">L6452_39383</name>
</gene>
<evidence type="ECO:0000313" key="2">
    <source>
        <dbReference type="Proteomes" id="UP001055879"/>
    </source>
</evidence>
<keyword evidence="2" id="KW-1185">Reference proteome</keyword>
<sequence length="529" mass="59557">MAANRTPPSSKPTTIQTHKNTTTKPIQNESTHPQTPNKTQLNPPSSSSSPSTSTPKRTKSPGIRVIGSRIYDSKNGKTCHQCRQKTMDFSVSCTNQSENKKQCPLNLCQACLSNRYGEKAEEAAALGDWKCPRCRGICNCSFCMKKRGCGPTGILIHTAKKNGFASVSKLLKMDGSTVAKIVEGGKRKTPSASDKEIRDEPKSKKMKQEVDGESEDEKNTIEETSEDHNVEIQVQLPQGTELINLAGIDMPSEDIGHALQLLEFCEAFGEVLQLKKGEPEILLSELTCGNDRKRHEPLIVQFHIRLLSLLEEDSGKKYSGKSWVEDFKECISESQYLPKESLLECFNLQPNGYDELNFSKKLRLLNFLCDEALGTVKLRLWIEERNVEEKKKAKEKLIANREREKNLKKKVQDEVAKAILSRNGVPLTISEQKHLISKIKAETAQTLANSLEMREVPRESYVVRSEPILLDRNGCKLWKLKGYSDKIGILLQDCCYEDATAPGERWFAYNDQEKALVDEYISSSRNVRE</sequence>
<dbReference type="Proteomes" id="UP001055879">
    <property type="component" value="Linkage Group LG15"/>
</dbReference>
<name>A0ACB8XS50_ARCLA</name>
<comment type="caution">
    <text evidence="1">The sequence shown here is derived from an EMBL/GenBank/DDBJ whole genome shotgun (WGS) entry which is preliminary data.</text>
</comment>
<reference evidence="2" key="1">
    <citation type="journal article" date="2022" name="Mol. Ecol. Resour.">
        <title>The genomes of chicory, endive, great burdock and yacon provide insights into Asteraceae palaeo-polyploidization history and plant inulin production.</title>
        <authorList>
            <person name="Fan W."/>
            <person name="Wang S."/>
            <person name="Wang H."/>
            <person name="Wang A."/>
            <person name="Jiang F."/>
            <person name="Liu H."/>
            <person name="Zhao H."/>
            <person name="Xu D."/>
            <person name="Zhang Y."/>
        </authorList>
    </citation>
    <scope>NUCLEOTIDE SEQUENCE [LARGE SCALE GENOMIC DNA]</scope>
    <source>
        <strain evidence="2">cv. Niubang</strain>
    </source>
</reference>
<evidence type="ECO:0000313" key="1">
    <source>
        <dbReference type="EMBL" id="KAI3673266.1"/>
    </source>
</evidence>
<protein>
    <submittedName>
        <fullName evidence="1">Uncharacterized protein</fullName>
    </submittedName>
</protein>
<organism evidence="1 2">
    <name type="scientific">Arctium lappa</name>
    <name type="common">Greater burdock</name>
    <name type="synonym">Lappa major</name>
    <dbReference type="NCBI Taxonomy" id="4217"/>
    <lineage>
        <taxon>Eukaryota</taxon>
        <taxon>Viridiplantae</taxon>
        <taxon>Streptophyta</taxon>
        <taxon>Embryophyta</taxon>
        <taxon>Tracheophyta</taxon>
        <taxon>Spermatophyta</taxon>
        <taxon>Magnoliopsida</taxon>
        <taxon>eudicotyledons</taxon>
        <taxon>Gunneridae</taxon>
        <taxon>Pentapetalae</taxon>
        <taxon>asterids</taxon>
        <taxon>campanulids</taxon>
        <taxon>Asterales</taxon>
        <taxon>Asteraceae</taxon>
        <taxon>Carduoideae</taxon>
        <taxon>Cardueae</taxon>
        <taxon>Arctiinae</taxon>
        <taxon>Arctium</taxon>
    </lineage>
</organism>
<proteinExistence type="predicted"/>
<accession>A0ACB8XS50</accession>
<reference evidence="1 2" key="2">
    <citation type="journal article" date="2022" name="Mol. Ecol. Resour.">
        <title>The genomes of chicory, endive, great burdock and yacon provide insights into Asteraceae paleo-polyploidization history and plant inulin production.</title>
        <authorList>
            <person name="Fan W."/>
            <person name="Wang S."/>
            <person name="Wang H."/>
            <person name="Wang A."/>
            <person name="Jiang F."/>
            <person name="Liu H."/>
            <person name="Zhao H."/>
            <person name="Xu D."/>
            <person name="Zhang Y."/>
        </authorList>
    </citation>
    <scope>NUCLEOTIDE SEQUENCE [LARGE SCALE GENOMIC DNA]</scope>
    <source>
        <strain evidence="2">cv. Niubang</strain>
    </source>
</reference>
<dbReference type="EMBL" id="CM042061">
    <property type="protein sequence ID" value="KAI3673266.1"/>
    <property type="molecule type" value="Genomic_DNA"/>
</dbReference>